<dbReference type="GO" id="GO:0005324">
    <property type="term" value="F:long-chain fatty acid transmembrane transporter activity"/>
    <property type="evidence" value="ECO:0007669"/>
    <property type="project" value="TreeGrafter"/>
</dbReference>
<name>A0A2K9LKE7_9GAMM</name>
<protein>
    <submittedName>
        <fullName evidence="7">Long-chain-acyl-CoA synthetase</fullName>
    </submittedName>
</protein>
<keyword evidence="4" id="KW-0067">ATP-binding</keyword>
<gene>
    <name evidence="7" type="ORF">Kalk_09960</name>
</gene>
<evidence type="ECO:0000256" key="1">
    <source>
        <dbReference type="ARBA" id="ARBA00006432"/>
    </source>
</evidence>
<proteinExistence type="inferred from homology"/>
<evidence type="ECO:0000256" key="3">
    <source>
        <dbReference type="ARBA" id="ARBA00022741"/>
    </source>
</evidence>
<dbReference type="SUPFAM" id="SSF56801">
    <property type="entry name" value="Acetyl-CoA synthetase-like"/>
    <property type="match status" value="1"/>
</dbReference>
<evidence type="ECO:0000259" key="6">
    <source>
        <dbReference type="Pfam" id="PF13193"/>
    </source>
</evidence>
<dbReference type="PANTHER" id="PTHR43107:SF15">
    <property type="entry name" value="FATTY ACID TRANSPORT PROTEIN 3, ISOFORM A"/>
    <property type="match status" value="1"/>
</dbReference>
<dbReference type="GO" id="GO:0005524">
    <property type="term" value="F:ATP binding"/>
    <property type="evidence" value="ECO:0007669"/>
    <property type="project" value="UniProtKB-KW"/>
</dbReference>
<keyword evidence="2" id="KW-0436">Ligase</keyword>
<dbReference type="PROSITE" id="PS00455">
    <property type="entry name" value="AMP_BINDING"/>
    <property type="match status" value="1"/>
</dbReference>
<dbReference type="PANTHER" id="PTHR43107">
    <property type="entry name" value="LONG-CHAIN FATTY ACID TRANSPORT PROTEIN"/>
    <property type="match status" value="1"/>
</dbReference>
<reference evidence="8" key="1">
    <citation type="submission" date="2017-08" db="EMBL/GenBank/DDBJ databases">
        <title>Direct submision.</title>
        <authorList>
            <person name="Kim S.-J."/>
            <person name="Rhee S.-K."/>
        </authorList>
    </citation>
    <scope>NUCLEOTIDE SEQUENCE [LARGE SCALE GENOMIC DNA]</scope>
    <source>
        <strain evidence="8">GI5</strain>
    </source>
</reference>
<comment type="similarity">
    <text evidence="1">Belongs to the ATP-dependent AMP-binding enzyme family.</text>
</comment>
<feature type="domain" description="AMP-binding enzyme C-terminal" evidence="6">
    <location>
        <begin position="480"/>
        <end position="557"/>
    </location>
</feature>
<dbReference type="EMBL" id="CP022684">
    <property type="protein sequence ID" value="AUM12720.1"/>
    <property type="molecule type" value="Genomic_DNA"/>
</dbReference>
<dbReference type="GO" id="GO:0005886">
    <property type="term" value="C:plasma membrane"/>
    <property type="evidence" value="ECO:0007669"/>
    <property type="project" value="TreeGrafter"/>
</dbReference>
<accession>A0A2K9LKE7</accession>
<evidence type="ECO:0000259" key="5">
    <source>
        <dbReference type="Pfam" id="PF00501"/>
    </source>
</evidence>
<keyword evidence="8" id="KW-1185">Reference proteome</keyword>
<evidence type="ECO:0000256" key="4">
    <source>
        <dbReference type="ARBA" id="ARBA00022840"/>
    </source>
</evidence>
<organism evidence="7 8">
    <name type="scientific">Ketobacter alkanivorans</name>
    <dbReference type="NCBI Taxonomy" id="1917421"/>
    <lineage>
        <taxon>Bacteria</taxon>
        <taxon>Pseudomonadati</taxon>
        <taxon>Pseudomonadota</taxon>
        <taxon>Gammaproteobacteria</taxon>
        <taxon>Pseudomonadales</taxon>
        <taxon>Ketobacteraceae</taxon>
        <taxon>Ketobacter</taxon>
    </lineage>
</organism>
<evidence type="ECO:0000313" key="7">
    <source>
        <dbReference type="EMBL" id="AUM12720.1"/>
    </source>
</evidence>
<dbReference type="Proteomes" id="UP000235116">
    <property type="component" value="Chromosome"/>
</dbReference>
<sequence length="605" mass="66960">MNTNKQVSLSEITTGMLRAVPDAPAFFSGVRSMLSAGPEKKMSIGLLLEKQARRHPASPALKFEDKTWSYASFNGWVNRIAALFEKMGVGEGDVVAIMSENRPEMLACTAAAVKLGAIAGMLNYNQRDEVLTHSLGLINPKVLVVGDESVEALENSPFGPMQNQAIRHIWLGADPSQCPLGYEDLETLTELMPSVNPITTKQIQSKQPCFYIFTSGTTGMPKASVMSHGRWLKGGAGMGLLTARMTYEDTIYVPLPLYHNNALTVSWGSALASGACVALTKKFSVSRFWDEVRQHEATVFCYIGELCRYLLNREVSEQDRQHNVRVVIGNGLRPEIWMEFKERFGIERICEFYGASECNLAFVNSFDVDCTAGFCPLPFAVVECDPETEQPKRDSNGKMHRVETGGVGLLITKINKLAPFDGYTDASASEKKLLRDVFKSGDCWFNTGDLVRDQGFKHIQFVDRLGDTFRWKGENVATTEVEAAFKHVDQIEQAVVYGVQVPNADGRAGMAAITLHGSVDEFDGKALAEVLSSSLPAYAVPLFVRVRDEHEITGTFKNRKVELKKEGFDPARSADPVFMLDQNLGEYTALSQERFQELEAGKIRL</sequence>
<dbReference type="AlphaFoldDB" id="A0A2K9LKE7"/>
<dbReference type="Gene3D" id="3.40.50.12780">
    <property type="entry name" value="N-terminal domain of ligase-like"/>
    <property type="match status" value="1"/>
</dbReference>
<dbReference type="InterPro" id="IPR042099">
    <property type="entry name" value="ANL_N_sf"/>
</dbReference>
<dbReference type="KEGG" id="kak:Kalk_09960"/>
<dbReference type="Gene3D" id="3.30.300.30">
    <property type="match status" value="1"/>
</dbReference>
<dbReference type="InterPro" id="IPR000873">
    <property type="entry name" value="AMP-dep_synth/lig_dom"/>
</dbReference>
<dbReference type="InterPro" id="IPR025110">
    <property type="entry name" value="AMP-bd_C"/>
</dbReference>
<dbReference type="GO" id="GO:0044539">
    <property type="term" value="P:long-chain fatty acid import into cell"/>
    <property type="evidence" value="ECO:0007669"/>
    <property type="project" value="TreeGrafter"/>
</dbReference>
<feature type="domain" description="AMP-dependent synthetase/ligase" evidence="5">
    <location>
        <begin position="48"/>
        <end position="388"/>
    </location>
</feature>
<dbReference type="Pfam" id="PF00501">
    <property type="entry name" value="AMP-binding"/>
    <property type="match status" value="1"/>
</dbReference>
<keyword evidence="3" id="KW-0547">Nucleotide-binding</keyword>
<evidence type="ECO:0000256" key="2">
    <source>
        <dbReference type="ARBA" id="ARBA00022598"/>
    </source>
</evidence>
<dbReference type="NCBIfam" id="NF006134">
    <property type="entry name" value="PRK08279.1"/>
    <property type="match status" value="1"/>
</dbReference>
<dbReference type="GO" id="GO:0004467">
    <property type="term" value="F:long-chain fatty acid-CoA ligase activity"/>
    <property type="evidence" value="ECO:0007669"/>
    <property type="project" value="TreeGrafter"/>
</dbReference>
<dbReference type="InterPro" id="IPR045851">
    <property type="entry name" value="AMP-bd_C_sf"/>
</dbReference>
<dbReference type="RefSeq" id="WP_101894105.1">
    <property type="nucleotide sequence ID" value="NZ_CP022684.1"/>
</dbReference>
<dbReference type="Pfam" id="PF13193">
    <property type="entry name" value="AMP-binding_C"/>
    <property type="match status" value="1"/>
</dbReference>
<dbReference type="OrthoDB" id="9803968at2"/>
<evidence type="ECO:0000313" key="8">
    <source>
        <dbReference type="Proteomes" id="UP000235116"/>
    </source>
</evidence>
<dbReference type="InterPro" id="IPR020845">
    <property type="entry name" value="AMP-binding_CS"/>
</dbReference>
<dbReference type="FunFam" id="3.30.300.30:FF:000020">
    <property type="entry name" value="Long-chain fatty acid transporter"/>
    <property type="match status" value="1"/>
</dbReference>